<feature type="binding site" evidence="11">
    <location>
        <position position="15"/>
    </location>
    <ligand>
        <name>Mg(2+)</name>
        <dbReference type="ChEBI" id="CHEBI:18420"/>
        <label>2</label>
    </ligand>
</feature>
<dbReference type="eggNOG" id="COG0328">
    <property type="taxonomic scope" value="Bacteria"/>
</dbReference>
<evidence type="ECO:0000256" key="6">
    <source>
        <dbReference type="ARBA" id="ARBA00022722"/>
    </source>
</evidence>
<evidence type="ECO:0000256" key="4">
    <source>
        <dbReference type="ARBA" id="ARBA00011245"/>
    </source>
</evidence>
<feature type="binding site" evidence="11">
    <location>
        <position position="15"/>
    </location>
    <ligand>
        <name>Mg(2+)</name>
        <dbReference type="ChEBI" id="CHEBI:18420"/>
        <label>1</label>
    </ligand>
</feature>
<accession>A0A073ATA9</accession>
<evidence type="ECO:0000256" key="1">
    <source>
        <dbReference type="ARBA" id="ARBA00000077"/>
    </source>
</evidence>
<evidence type="ECO:0000256" key="5">
    <source>
        <dbReference type="ARBA" id="ARBA00012180"/>
    </source>
</evidence>
<dbReference type="GO" id="GO:0004523">
    <property type="term" value="F:RNA-DNA hybrid ribonuclease activity"/>
    <property type="evidence" value="ECO:0007669"/>
    <property type="project" value="UniProtKB-UniRule"/>
</dbReference>
<keyword evidence="10 11" id="KW-0460">Magnesium</keyword>
<feature type="binding site" evidence="11">
    <location>
        <position position="141"/>
    </location>
    <ligand>
        <name>Mg(2+)</name>
        <dbReference type="ChEBI" id="CHEBI:18420"/>
        <label>2</label>
    </ligand>
</feature>
<reference evidence="13 14" key="1">
    <citation type="submission" date="2014-06" db="EMBL/GenBank/DDBJ databases">
        <title>Saccharopolyspora rectivirgula DSM-43113 Genome sequencing.</title>
        <authorList>
            <person name="Barrera C."/>
            <person name="Millon L."/>
            <person name="Rognon B."/>
            <person name="Zaugg C."/>
            <person name="Monod M."/>
        </authorList>
    </citation>
    <scope>NUCLEOTIDE SEQUENCE [LARGE SCALE GENOMIC DNA]</scope>
    <source>
        <strain evidence="13 14">DSM 43113</strain>
    </source>
</reference>
<dbReference type="PROSITE" id="PS50879">
    <property type="entry name" value="RNASE_H_1"/>
    <property type="match status" value="1"/>
</dbReference>
<gene>
    <name evidence="11 13" type="primary">rnhA</name>
    <name evidence="13" type="ORF">GU90_18190</name>
</gene>
<dbReference type="EMBL" id="JNVU01000048">
    <property type="protein sequence ID" value="KEI43058.1"/>
    <property type="molecule type" value="Genomic_DNA"/>
</dbReference>
<dbReference type="PANTHER" id="PTHR10642">
    <property type="entry name" value="RIBONUCLEASE H1"/>
    <property type="match status" value="1"/>
</dbReference>
<dbReference type="HAMAP" id="MF_00042">
    <property type="entry name" value="RNase_H"/>
    <property type="match status" value="1"/>
</dbReference>
<dbReference type="RefSeq" id="WP_029720864.1">
    <property type="nucleotide sequence ID" value="NZ_JAJUIW010000001.1"/>
</dbReference>
<comment type="subcellular location">
    <subcellularLocation>
        <location evidence="11">Cytoplasm</location>
    </subcellularLocation>
</comment>
<keyword evidence="14" id="KW-1185">Reference proteome</keyword>
<keyword evidence="6 11" id="KW-0540">Nuclease</keyword>
<evidence type="ECO:0000313" key="13">
    <source>
        <dbReference type="EMBL" id="KEI43058.1"/>
    </source>
</evidence>
<dbReference type="InterPro" id="IPR050092">
    <property type="entry name" value="RNase_H"/>
</dbReference>
<evidence type="ECO:0000256" key="10">
    <source>
        <dbReference type="ARBA" id="ARBA00022842"/>
    </source>
</evidence>
<dbReference type="FunFam" id="3.30.420.10:FF:000089">
    <property type="entry name" value="Ribonuclease H"/>
    <property type="match status" value="1"/>
</dbReference>
<comment type="subunit">
    <text evidence="4 11">Monomer.</text>
</comment>
<dbReference type="Pfam" id="PF00075">
    <property type="entry name" value="RNase_H"/>
    <property type="match status" value="1"/>
</dbReference>
<name>A0A073ATA9_9PSEU</name>
<evidence type="ECO:0000259" key="12">
    <source>
        <dbReference type="PROSITE" id="PS50879"/>
    </source>
</evidence>
<dbReference type="GO" id="GO:0000287">
    <property type="term" value="F:magnesium ion binding"/>
    <property type="evidence" value="ECO:0007669"/>
    <property type="project" value="UniProtKB-UniRule"/>
</dbReference>
<keyword evidence="9 11" id="KW-0378">Hydrolase</keyword>
<feature type="domain" description="RNase H type-1" evidence="12">
    <location>
        <begin position="6"/>
        <end position="149"/>
    </location>
</feature>
<evidence type="ECO:0000256" key="2">
    <source>
        <dbReference type="ARBA" id="ARBA00004065"/>
    </source>
</evidence>
<feature type="binding site" evidence="11">
    <location>
        <position position="53"/>
    </location>
    <ligand>
        <name>Mg(2+)</name>
        <dbReference type="ChEBI" id="CHEBI:18420"/>
        <label>1</label>
    </ligand>
</feature>
<dbReference type="PANTHER" id="PTHR10642:SF26">
    <property type="entry name" value="RIBONUCLEASE H1"/>
    <property type="match status" value="1"/>
</dbReference>
<evidence type="ECO:0000256" key="3">
    <source>
        <dbReference type="ARBA" id="ARBA00005300"/>
    </source>
</evidence>
<comment type="catalytic activity">
    <reaction evidence="1 11">
        <text>Endonucleolytic cleavage to 5'-phosphomonoester.</text>
        <dbReference type="EC" id="3.1.26.4"/>
    </reaction>
</comment>
<keyword evidence="8 11" id="KW-0255">Endonuclease</keyword>
<keyword evidence="7 11" id="KW-0479">Metal-binding</keyword>
<dbReference type="NCBIfam" id="NF001236">
    <property type="entry name" value="PRK00203.1"/>
    <property type="match status" value="1"/>
</dbReference>
<dbReference type="Proteomes" id="UP000031419">
    <property type="component" value="Unassembled WGS sequence"/>
</dbReference>
<dbReference type="EC" id="3.1.26.4" evidence="5 11"/>
<feature type="binding site" evidence="11">
    <location>
        <position position="76"/>
    </location>
    <ligand>
        <name>Mg(2+)</name>
        <dbReference type="ChEBI" id="CHEBI:18420"/>
        <label>1</label>
    </ligand>
</feature>
<comment type="function">
    <text evidence="2 11">Endonuclease that specifically degrades the RNA of RNA-DNA hybrids.</text>
</comment>
<comment type="caution">
    <text evidence="13">The sequence shown here is derived from an EMBL/GenBank/DDBJ whole genome shotgun (WGS) entry which is preliminary data.</text>
</comment>
<evidence type="ECO:0000256" key="11">
    <source>
        <dbReference type="HAMAP-Rule" id="MF_00042"/>
    </source>
</evidence>
<dbReference type="SUPFAM" id="SSF53098">
    <property type="entry name" value="Ribonuclease H-like"/>
    <property type="match status" value="1"/>
</dbReference>
<evidence type="ECO:0000313" key="14">
    <source>
        <dbReference type="Proteomes" id="UP000031419"/>
    </source>
</evidence>
<dbReference type="InterPro" id="IPR022892">
    <property type="entry name" value="RNaseHI"/>
</dbReference>
<evidence type="ECO:0000256" key="7">
    <source>
        <dbReference type="ARBA" id="ARBA00022723"/>
    </source>
</evidence>
<keyword evidence="11" id="KW-0963">Cytoplasm</keyword>
<dbReference type="InterPro" id="IPR036397">
    <property type="entry name" value="RNaseH_sf"/>
</dbReference>
<dbReference type="AlphaFoldDB" id="A0A073ATA9"/>
<dbReference type="GO" id="GO:0005737">
    <property type="term" value="C:cytoplasm"/>
    <property type="evidence" value="ECO:0007669"/>
    <property type="project" value="UniProtKB-SubCell"/>
</dbReference>
<comment type="similarity">
    <text evidence="3 11">Belongs to the RNase H family.</text>
</comment>
<organism evidence="13 14">
    <name type="scientific">Saccharopolyspora rectivirgula</name>
    <dbReference type="NCBI Taxonomy" id="28042"/>
    <lineage>
        <taxon>Bacteria</taxon>
        <taxon>Bacillati</taxon>
        <taxon>Actinomycetota</taxon>
        <taxon>Actinomycetes</taxon>
        <taxon>Pseudonocardiales</taxon>
        <taxon>Pseudonocardiaceae</taxon>
        <taxon>Saccharopolyspora</taxon>
    </lineage>
</organism>
<protein>
    <recommendedName>
        <fullName evidence="5 11">Ribonuclease H</fullName>
        <shortName evidence="11">RNase H</shortName>
        <ecNumber evidence="5 11">3.1.26.4</ecNumber>
    </recommendedName>
</protein>
<dbReference type="InterPro" id="IPR012337">
    <property type="entry name" value="RNaseH-like_sf"/>
</dbReference>
<dbReference type="STRING" id="28042.GU90_18190"/>
<proteinExistence type="inferred from homology"/>
<dbReference type="InterPro" id="IPR002156">
    <property type="entry name" value="RNaseH_domain"/>
</dbReference>
<dbReference type="CDD" id="cd09278">
    <property type="entry name" value="RNase_HI_prokaryote_like"/>
    <property type="match status" value="1"/>
</dbReference>
<dbReference type="Gene3D" id="3.30.420.10">
    <property type="entry name" value="Ribonuclease H-like superfamily/Ribonuclease H"/>
    <property type="match status" value="1"/>
</dbReference>
<evidence type="ECO:0000256" key="8">
    <source>
        <dbReference type="ARBA" id="ARBA00022759"/>
    </source>
</evidence>
<sequence length="154" mass="17238">MQPSDALECVEIYPDGACSGNPGPGGWGVVLRYGRHERELYGSDPATTNNKMELTAVIEGLAALTRPMPLVRIYTDSSYVLNGITKWLPGWKRNGWRTAAKQPVKNAELWQRLEAECARHREVRWQWVKGHAGHPENERADELACKGRDEAGGR</sequence>
<comment type="cofactor">
    <cofactor evidence="11">
        <name>Mg(2+)</name>
        <dbReference type="ChEBI" id="CHEBI:18420"/>
    </cofactor>
    <text evidence="11">Binds 1 Mg(2+) ion per subunit. May bind a second metal ion at a regulatory site, or after substrate binding.</text>
</comment>
<dbReference type="OrthoDB" id="7845843at2"/>
<evidence type="ECO:0000256" key="9">
    <source>
        <dbReference type="ARBA" id="ARBA00022801"/>
    </source>
</evidence>
<dbReference type="GO" id="GO:0003676">
    <property type="term" value="F:nucleic acid binding"/>
    <property type="evidence" value="ECO:0007669"/>
    <property type="project" value="InterPro"/>
</dbReference>
<dbReference type="GO" id="GO:0043137">
    <property type="term" value="P:DNA replication, removal of RNA primer"/>
    <property type="evidence" value="ECO:0007669"/>
    <property type="project" value="TreeGrafter"/>
</dbReference>